<name>A0A382PQP9_9ZZZZ</name>
<evidence type="ECO:0000256" key="1">
    <source>
        <dbReference type="ARBA" id="ARBA00006484"/>
    </source>
</evidence>
<sequence length="138" mass="14998">MKLDLQRKNILITGAATGMGRATALEVAKHGASVGIADINGEGLKEVSEKLSASGCNHKSILMDVTSIEEVEKKINELEDWFEGGINTLVHFAGALEGSVVDIDELPSETWNRIININLNGTYNVSRVVAKFMKTRNE</sequence>
<reference evidence="3" key="1">
    <citation type="submission" date="2018-05" db="EMBL/GenBank/DDBJ databases">
        <authorList>
            <person name="Lanie J.A."/>
            <person name="Ng W.-L."/>
            <person name="Kazmierczak K.M."/>
            <person name="Andrzejewski T.M."/>
            <person name="Davidsen T.M."/>
            <person name="Wayne K.J."/>
            <person name="Tettelin H."/>
            <person name="Glass J.I."/>
            <person name="Rusch D."/>
            <person name="Podicherti R."/>
            <person name="Tsui H.-C.T."/>
            <person name="Winkler M.E."/>
        </authorList>
    </citation>
    <scope>NUCLEOTIDE SEQUENCE</scope>
</reference>
<comment type="similarity">
    <text evidence="1">Belongs to the short-chain dehydrogenases/reductases (SDR) family.</text>
</comment>
<dbReference type="PANTHER" id="PTHR43669">
    <property type="entry name" value="5-KETO-D-GLUCONATE 5-REDUCTASE"/>
    <property type="match status" value="1"/>
</dbReference>
<dbReference type="Pfam" id="PF00106">
    <property type="entry name" value="adh_short"/>
    <property type="match status" value="1"/>
</dbReference>
<dbReference type="EMBL" id="UINC01108691">
    <property type="protein sequence ID" value="SVC74978.1"/>
    <property type="molecule type" value="Genomic_DNA"/>
</dbReference>
<feature type="non-terminal residue" evidence="3">
    <location>
        <position position="138"/>
    </location>
</feature>
<keyword evidence="2" id="KW-0560">Oxidoreductase</keyword>
<evidence type="ECO:0000313" key="3">
    <source>
        <dbReference type="EMBL" id="SVC74978.1"/>
    </source>
</evidence>
<dbReference type="PANTHER" id="PTHR43669:SF14">
    <property type="entry name" value="OXIDOREDUCTASE"/>
    <property type="match status" value="1"/>
</dbReference>
<dbReference type="GO" id="GO:0019290">
    <property type="term" value="P:siderophore biosynthetic process"/>
    <property type="evidence" value="ECO:0007669"/>
    <property type="project" value="InterPro"/>
</dbReference>
<gene>
    <name evidence="3" type="ORF">METZ01_LOCUS327832</name>
</gene>
<accession>A0A382PQP9</accession>
<dbReference type="PRINTS" id="PR01397">
    <property type="entry name" value="DHBDHDRGNASE"/>
</dbReference>
<proteinExistence type="inferred from homology"/>
<dbReference type="InterPro" id="IPR036291">
    <property type="entry name" value="NAD(P)-bd_dom_sf"/>
</dbReference>
<dbReference type="InterPro" id="IPR003560">
    <property type="entry name" value="DHB_DH"/>
</dbReference>
<organism evidence="3">
    <name type="scientific">marine metagenome</name>
    <dbReference type="NCBI Taxonomy" id="408172"/>
    <lineage>
        <taxon>unclassified sequences</taxon>
        <taxon>metagenomes</taxon>
        <taxon>ecological metagenomes</taxon>
    </lineage>
</organism>
<dbReference type="GO" id="GO:0008667">
    <property type="term" value="F:2,3-dihydro-2,3-dihydroxybenzoate dehydrogenase activity"/>
    <property type="evidence" value="ECO:0007669"/>
    <property type="project" value="InterPro"/>
</dbReference>
<dbReference type="AlphaFoldDB" id="A0A382PQP9"/>
<protein>
    <submittedName>
        <fullName evidence="3">Uncharacterized protein</fullName>
    </submittedName>
</protein>
<dbReference type="Gene3D" id="3.40.50.720">
    <property type="entry name" value="NAD(P)-binding Rossmann-like Domain"/>
    <property type="match status" value="1"/>
</dbReference>
<dbReference type="InterPro" id="IPR002347">
    <property type="entry name" value="SDR_fam"/>
</dbReference>
<dbReference type="CDD" id="cd05233">
    <property type="entry name" value="SDR_c"/>
    <property type="match status" value="1"/>
</dbReference>
<dbReference type="SUPFAM" id="SSF51735">
    <property type="entry name" value="NAD(P)-binding Rossmann-fold domains"/>
    <property type="match status" value="1"/>
</dbReference>
<evidence type="ECO:0000256" key="2">
    <source>
        <dbReference type="ARBA" id="ARBA00023002"/>
    </source>
</evidence>